<dbReference type="OrthoDB" id="1157330at2"/>
<protein>
    <submittedName>
        <fullName evidence="3">Isochorismatase family protein YecD</fullName>
        <ecNumber evidence="3">3.-.-.-</ecNumber>
    </submittedName>
</protein>
<name>A0A2U3N162_9GAMM</name>
<dbReference type="InterPro" id="IPR036380">
    <property type="entry name" value="Isochorismatase-like_sf"/>
</dbReference>
<evidence type="ECO:0000259" key="2">
    <source>
        <dbReference type="Pfam" id="PF00857"/>
    </source>
</evidence>
<evidence type="ECO:0000256" key="1">
    <source>
        <dbReference type="ARBA" id="ARBA00022801"/>
    </source>
</evidence>
<dbReference type="EMBL" id="OOGT01000130">
    <property type="protein sequence ID" value="SPL71373.1"/>
    <property type="molecule type" value="Genomic_DNA"/>
</dbReference>
<gene>
    <name evidence="3" type="primary">yecD</name>
    <name evidence="3" type="ORF">KPC_2551</name>
</gene>
<dbReference type="GO" id="GO:0016787">
    <property type="term" value="F:hydrolase activity"/>
    <property type="evidence" value="ECO:0007669"/>
    <property type="project" value="UniProtKB-KW"/>
</dbReference>
<keyword evidence="4" id="KW-1185">Reference proteome</keyword>
<dbReference type="PANTHER" id="PTHR43540">
    <property type="entry name" value="PEROXYUREIDOACRYLATE/UREIDOACRYLATE AMIDOHYDROLASE-RELATED"/>
    <property type="match status" value="1"/>
</dbReference>
<dbReference type="Proteomes" id="UP000245974">
    <property type="component" value="Unassembled WGS sequence"/>
</dbReference>
<evidence type="ECO:0000313" key="3">
    <source>
        <dbReference type="EMBL" id="SPL71373.1"/>
    </source>
</evidence>
<dbReference type="InParanoid" id="A0A2U3N162"/>
<evidence type="ECO:0000313" key="4">
    <source>
        <dbReference type="Proteomes" id="UP000245974"/>
    </source>
</evidence>
<keyword evidence="1 3" id="KW-0378">Hydrolase</keyword>
<dbReference type="AlphaFoldDB" id="A0A2U3N162"/>
<dbReference type="InterPro" id="IPR000868">
    <property type="entry name" value="Isochorismatase-like_dom"/>
</dbReference>
<reference evidence="4" key="1">
    <citation type="submission" date="2018-03" db="EMBL/GenBank/DDBJ databases">
        <authorList>
            <person name="Blom J."/>
        </authorList>
    </citation>
    <scope>NUCLEOTIDE SEQUENCE [LARGE SCALE GENOMIC DNA]</scope>
    <source>
        <strain evidence="4">KPC-SM-21</strain>
    </source>
</reference>
<organism evidence="3 4">
    <name type="scientific">Acinetobacter stercoris</name>
    <dbReference type="NCBI Taxonomy" id="2126983"/>
    <lineage>
        <taxon>Bacteria</taxon>
        <taxon>Pseudomonadati</taxon>
        <taxon>Pseudomonadota</taxon>
        <taxon>Gammaproteobacteria</taxon>
        <taxon>Moraxellales</taxon>
        <taxon>Moraxellaceae</taxon>
        <taxon>Acinetobacter</taxon>
    </lineage>
</organism>
<dbReference type="FunCoup" id="A0A2U3N162">
    <property type="interactions" value="95"/>
</dbReference>
<dbReference type="SUPFAM" id="SSF52499">
    <property type="entry name" value="Isochorismatase-like hydrolases"/>
    <property type="match status" value="1"/>
</dbReference>
<feature type="domain" description="Isochorismatase-like" evidence="2">
    <location>
        <begin position="10"/>
        <end position="173"/>
    </location>
</feature>
<sequence>MALTQLDQHAALIIIDLQKGIVSLPLAHSARDIVTKSDTLAKVCRQKNISVVIVNVTGFAKGRNDMGEHSPPPADWANLVPELTVESQDKLISKQTWGAFTNTDLDQYLKQNNITQLFICGIATSMGVESTARFASELGYNVVLITDVMSDMNENSHDNSIKNIFPKLGETVKYEEFLTLLNH</sequence>
<dbReference type="Gene3D" id="3.40.50.850">
    <property type="entry name" value="Isochorismatase-like"/>
    <property type="match status" value="1"/>
</dbReference>
<dbReference type="Pfam" id="PF00857">
    <property type="entry name" value="Isochorismatase"/>
    <property type="match status" value="1"/>
</dbReference>
<dbReference type="RefSeq" id="WP_121974796.1">
    <property type="nucleotide sequence ID" value="NZ_OOGT01000130.1"/>
</dbReference>
<proteinExistence type="predicted"/>
<dbReference type="EC" id="3.-.-.-" evidence="3"/>
<accession>A0A2U3N162</accession>
<dbReference type="PANTHER" id="PTHR43540:SF7">
    <property type="entry name" value="ISOCHORISMATASE FAMILY PROTEIN YECD"/>
    <property type="match status" value="1"/>
</dbReference>
<dbReference type="InterPro" id="IPR050272">
    <property type="entry name" value="Isochorismatase-like_hydrls"/>
</dbReference>
<dbReference type="CDD" id="cd00431">
    <property type="entry name" value="cysteine_hydrolases"/>
    <property type="match status" value="1"/>
</dbReference>